<feature type="signal peptide" evidence="7">
    <location>
        <begin position="1"/>
        <end position="22"/>
    </location>
</feature>
<dbReference type="AlphaFoldDB" id="A0A5J5F9I9"/>
<dbReference type="Proteomes" id="UP000326924">
    <property type="component" value="Unassembled WGS sequence"/>
</dbReference>
<evidence type="ECO:0000256" key="2">
    <source>
        <dbReference type="ARBA" id="ARBA00022723"/>
    </source>
</evidence>
<keyword evidence="2" id="KW-0479">Metal-binding</keyword>
<keyword evidence="4" id="KW-0560">Oxidoreductase</keyword>
<evidence type="ECO:0000259" key="10">
    <source>
        <dbReference type="Pfam" id="PF07732"/>
    </source>
</evidence>
<dbReference type="InterPro" id="IPR011706">
    <property type="entry name" value="Cu-oxidase_C"/>
</dbReference>
<dbReference type="Pfam" id="PF00394">
    <property type="entry name" value="Cu-oxidase"/>
    <property type="match status" value="1"/>
</dbReference>
<dbReference type="PANTHER" id="PTHR11709">
    <property type="entry name" value="MULTI-COPPER OXIDASE"/>
    <property type="match status" value="1"/>
</dbReference>
<dbReference type="Pfam" id="PF07732">
    <property type="entry name" value="Cu-oxidase_3"/>
    <property type="match status" value="1"/>
</dbReference>
<dbReference type="InterPro" id="IPR002355">
    <property type="entry name" value="Cu_oxidase_Cu_BS"/>
</dbReference>
<feature type="domain" description="Plastocyanin-like" evidence="8">
    <location>
        <begin position="211"/>
        <end position="365"/>
    </location>
</feature>
<comment type="caution">
    <text evidence="11">The sequence shown here is derived from an EMBL/GenBank/DDBJ whole genome shotgun (WGS) entry which is preliminary data.</text>
</comment>
<dbReference type="Gene3D" id="2.60.40.420">
    <property type="entry name" value="Cupredoxins - blue copper proteins"/>
    <property type="match status" value="3"/>
</dbReference>
<reference evidence="11 12" key="1">
    <citation type="submission" date="2019-09" db="EMBL/GenBank/DDBJ databases">
        <title>Draft genome of the ectomycorrhizal ascomycete Sphaerosporella brunnea.</title>
        <authorList>
            <consortium name="DOE Joint Genome Institute"/>
            <person name="Benucci G.M."/>
            <person name="Marozzi G."/>
            <person name="Antonielli L."/>
            <person name="Sanchez S."/>
            <person name="Marco P."/>
            <person name="Wang X."/>
            <person name="Falini L.B."/>
            <person name="Barry K."/>
            <person name="Haridas S."/>
            <person name="Lipzen A."/>
            <person name="Labutti K."/>
            <person name="Grigoriev I.V."/>
            <person name="Murat C."/>
            <person name="Martin F."/>
            <person name="Albertini E."/>
            <person name="Donnini D."/>
            <person name="Bonito G."/>
        </authorList>
    </citation>
    <scope>NUCLEOTIDE SEQUENCE [LARGE SCALE GENOMIC DNA]</scope>
    <source>
        <strain evidence="11 12">Sb_GMNB300</strain>
    </source>
</reference>
<dbReference type="Pfam" id="PF07731">
    <property type="entry name" value="Cu-oxidase_2"/>
    <property type="match status" value="1"/>
</dbReference>
<dbReference type="CDD" id="cd13901">
    <property type="entry name" value="CuRO_3_MaLCC_like"/>
    <property type="match status" value="1"/>
</dbReference>
<dbReference type="FunFam" id="2.60.40.420:FF:000038">
    <property type="entry name" value="Extracellular dihydrogeodin oxidase/laccase"/>
    <property type="match status" value="1"/>
</dbReference>
<accession>A0A5J5F9I9</accession>
<evidence type="ECO:0000313" key="11">
    <source>
        <dbReference type="EMBL" id="KAA8913768.1"/>
    </source>
</evidence>
<keyword evidence="7" id="KW-0732">Signal</keyword>
<dbReference type="PROSITE" id="PS00080">
    <property type="entry name" value="MULTICOPPER_OXIDASE2"/>
    <property type="match status" value="1"/>
</dbReference>
<keyword evidence="5" id="KW-0186">Copper</keyword>
<dbReference type="CDD" id="cd13880">
    <property type="entry name" value="CuRO_2_MaLCC_like"/>
    <property type="match status" value="1"/>
</dbReference>
<dbReference type="FunFam" id="2.60.40.420:FF:000021">
    <property type="entry name" value="Extracellular dihydrogeodin oxidase/laccase"/>
    <property type="match status" value="1"/>
</dbReference>
<dbReference type="InterPro" id="IPR008972">
    <property type="entry name" value="Cupredoxin"/>
</dbReference>
<dbReference type="GO" id="GO:0016491">
    <property type="term" value="F:oxidoreductase activity"/>
    <property type="evidence" value="ECO:0007669"/>
    <property type="project" value="UniProtKB-KW"/>
</dbReference>
<dbReference type="PANTHER" id="PTHR11709:SF145">
    <property type="entry name" value="LCC1"/>
    <property type="match status" value="1"/>
</dbReference>
<evidence type="ECO:0000256" key="6">
    <source>
        <dbReference type="ARBA" id="ARBA00023180"/>
    </source>
</evidence>
<proteinExistence type="inferred from homology"/>
<evidence type="ECO:0000256" key="4">
    <source>
        <dbReference type="ARBA" id="ARBA00023002"/>
    </source>
</evidence>
<comment type="similarity">
    <text evidence="1">Belongs to the multicopper oxidase family.</text>
</comment>
<dbReference type="InParanoid" id="A0A5J5F9I9"/>
<feature type="chain" id="PRO_5023819098" evidence="7">
    <location>
        <begin position="23"/>
        <end position="595"/>
    </location>
</feature>
<keyword evidence="3" id="KW-0677">Repeat</keyword>
<evidence type="ECO:0000256" key="5">
    <source>
        <dbReference type="ARBA" id="ARBA00023008"/>
    </source>
</evidence>
<dbReference type="PROSITE" id="PS00079">
    <property type="entry name" value="MULTICOPPER_OXIDASE1"/>
    <property type="match status" value="1"/>
</dbReference>
<evidence type="ECO:0000313" key="12">
    <source>
        <dbReference type="Proteomes" id="UP000326924"/>
    </source>
</evidence>
<dbReference type="InterPro" id="IPR033138">
    <property type="entry name" value="Cu_oxidase_CS"/>
</dbReference>
<evidence type="ECO:0000259" key="8">
    <source>
        <dbReference type="Pfam" id="PF00394"/>
    </source>
</evidence>
<organism evidence="11 12">
    <name type="scientific">Sphaerosporella brunnea</name>
    <dbReference type="NCBI Taxonomy" id="1250544"/>
    <lineage>
        <taxon>Eukaryota</taxon>
        <taxon>Fungi</taxon>
        <taxon>Dikarya</taxon>
        <taxon>Ascomycota</taxon>
        <taxon>Pezizomycotina</taxon>
        <taxon>Pezizomycetes</taxon>
        <taxon>Pezizales</taxon>
        <taxon>Pyronemataceae</taxon>
        <taxon>Sphaerosporella</taxon>
    </lineage>
</organism>
<dbReference type="InterPro" id="IPR045087">
    <property type="entry name" value="Cu-oxidase_fam"/>
</dbReference>
<keyword evidence="12" id="KW-1185">Reference proteome</keyword>
<keyword evidence="6" id="KW-0325">Glycoprotein</keyword>
<feature type="domain" description="Plastocyanin-like" evidence="10">
    <location>
        <begin position="82"/>
        <end position="197"/>
    </location>
</feature>
<evidence type="ECO:0000256" key="3">
    <source>
        <dbReference type="ARBA" id="ARBA00022737"/>
    </source>
</evidence>
<evidence type="ECO:0000256" key="1">
    <source>
        <dbReference type="ARBA" id="ARBA00010609"/>
    </source>
</evidence>
<protein>
    <submittedName>
        <fullName evidence="11">Cupredoxin</fullName>
    </submittedName>
</protein>
<dbReference type="EMBL" id="VXIS01000012">
    <property type="protein sequence ID" value="KAA8913768.1"/>
    <property type="molecule type" value="Genomic_DNA"/>
</dbReference>
<dbReference type="GO" id="GO:0005507">
    <property type="term" value="F:copper ion binding"/>
    <property type="evidence" value="ECO:0007669"/>
    <property type="project" value="InterPro"/>
</dbReference>
<name>A0A5J5F9I9_9PEZI</name>
<evidence type="ECO:0000256" key="7">
    <source>
        <dbReference type="SAM" id="SignalP"/>
    </source>
</evidence>
<dbReference type="InterPro" id="IPR011707">
    <property type="entry name" value="Cu-oxidase-like_N"/>
</dbReference>
<gene>
    <name evidence="11" type="ORF">FN846DRAFT_928541</name>
</gene>
<feature type="domain" description="Plastocyanin-like" evidence="9">
    <location>
        <begin position="446"/>
        <end position="560"/>
    </location>
</feature>
<dbReference type="InterPro" id="IPR001117">
    <property type="entry name" value="Cu-oxidase_2nd"/>
</dbReference>
<sequence>MVNAAIPKLLVGVLTTLNANLAQNVTNGASEWGTLSAQKFSKFLTNNPLPDGYPWSTLTATNADPYTQAPVTGVVRHYDWTISRKTLAPDGVERPMIVVNGAFPGPTIEANWGDWIEVTVTNGLEDEGTSLHWHGLLQTETPWFDGVPGVQQCPIAPGSTFTYRFRADLYGTSWWHSHYSAQYSSGVLGPMIIHGPNHLKETEDYDIDLGPVLLTDWYHRAYFDIVEDVMGTDINSIIAAGSSENNLINGKMNFNCSNTNLPCTEGAGISKFEFTTGKKHRLRLINAGSEGQQKFSIDEHSLTVIARDFVPVEPYTLNMVSLGIGQRLDVIVEATGSSGSSYFMRSTIETNCTRSSQPYALAAVYYPDANQTALPNSTPQPDTRPDCTKPDYPLESTVPIYKITPAETPDLTYEIELSLAQNSSGNWVWFMSGSSFRVNFNEPVLILANKGNTSFPSNWNVYNSGNATNVRVILKNLFTVGHPMHFHGHNMFELASGTGTWDGTITNPENPPRRDTHMIPGSGYYVFQYVADNPGVWPFHCHIAWHVSGGLYVNLMEHPDKIAQNMKIPQIMHQTCRDWAAFSNTTVIDQIDSGL</sequence>
<evidence type="ECO:0000259" key="9">
    <source>
        <dbReference type="Pfam" id="PF07731"/>
    </source>
</evidence>
<dbReference type="OrthoDB" id="2121828at2759"/>
<dbReference type="SUPFAM" id="SSF49503">
    <property type="entry name" value="Cupredoxins"/>
    <property type="match status" value="3"/>
</dbReference>
<dbReference type="CDD" id="cd13854">
    <property type="entry name" value="CuRO_1_MaLCC_like"/>
    <property type="match status" value="1"/>
</dbReference>